<proteinExistence type="predicted"/>
<dbReference type="InterPro" id="IPR025335">
    <property type="entry name" value="DUF4241"/>
</dbReference>
<evidence type="ECO:0008006" key="3">
    <source>
        <dbReference type="Google" id="ProtNLM"/>
    </source>
</evidence>
<dbReference type="PROSITE" id="PS51318">
    <property type="entry name" value="TAT"/>
    <property type="match status" value="1"/>
</dbReference>
<dbReference type="AlphaFoldDB" id="A0AA40V854"/>
<comment type="caution">
    <text evidence="1">The sequence shown here is derived from an EMBL/GenBank/DDBJ whole genome shotgun (WGS) entry which is preliminary data.</text>
</comment>
<accession>A0AA40V854</accession>
<dbReference type="InterPro" id="IPR006311">
    <property type="entry name" value="TAT_signal"/>
</dbReference>
<name>A0AA40V854_9HYPH</name>
<protein>
    <recommendedName>
        <fullName evidence="3">DUF4241 domain-containing protein</fullName>
    </recommendedName>
</protein>
<evidence type="ECO:0000313" key="2">
    <source>
        <dbReference type="Proteomes" id="UP000543554"/>
    </source>
</evidence>
<keyword evidence="2" id="KW-1185">Reference proteome</keyword>
<dbReference type="Pfam" id="PF14025">
    <property type="entry name" value="DUF4241"/>
    <property type="match status" value="1"/>
</dbReference>
<reference evidence="1 2" key="1">
    <citation type="submission" date="2020-08" db="EMBL/GenBank/DDBJ databases">
        <title>Genomic Encyclopedia of Type Strains, Phase IV (KMG-IV): sequencing the most valuable type-strain genomes for metagenomic binning, comparative biology and taxonomic classification.</title>
        <authorList>
            <person name="Goeker M."/>
        </authorList>
    </citation>
    <scope>NUCLEOTIDE SEQUENCE [LARGE SCALE GENOMIC DNA]</scope>
    <source>
        <strain evidence="1 2">DSM 11490</strain>
    </source>
</reference>
<dbReference type="RefSeq" id="WP_182553644.1">
    <property type="nucleotide sequence ID" value="NZ_BPRF01000035.1"/>
</dbReference>
<dbReference type="EMBL" id="JACJIB010000001">
    <property type="protein sequence ID" value="MBA8910994.1"/>
    <property type="molecule type" value="Genomic_DNA"/>
</dbReference>
<sequence length="400" mass="43609">MTMPRLSEPSRRALLGLAAAAVGAGLAASLAKLFPWQRAGRDGDRPVADKPYDARENDANLSVTGLTEDELRERGITRMTLGRLPLPSGAVIAADPLVQPERPAFTRTVPPGDYPVTLYRAQDRVALAELRIADGTPEHWDLALVPGQDIATLKAGEIFGYPVDAGLGCFMDPVARDAMQRRDAQEQKRNARYSNYYDDVLADELKDSDLNWVMHRPLPEEPAQVAVFASGWGDGVYASYWGLDAGGRMLRLVTDFGVIENGEGRDPRKVAVTAALAALSPAQRRDSARGYEALRCDDHAAFAALLDAGRIAPETPIEETQGTFTFEAIRLDKPAALERLVRHGAPLLMPPYLQIGDERKTYPAYARDLTASRSPQLLAVIEAWERAGSIDTPSRGQTLP</sequence>
<organism evidence="1 2">
    <name type="scientific">Methylorubrum thiocyanatum</name>
    <dbReference type="NCBI Taxonomy" id="47958"/>
    <lineage>
        <taxon>Bacteria</taxon>
        <taxon>Pseudomonadati</taxon>
        <taxon>Pseudomonadota</taxon>
        <taxon>Alphaproteobacteria</taxon>
        <taxon>Hyphomicrobiales</taxon>
        <taxon>Methylobacteriaceae</taxon>
        <taxon>Methylorubrum</taxon>
    </lineage>
</organism>
<gene>
    <name evidence="1" type="ORF">HNR51_000056</name>
</gene>
<evidence type="ECO:0000313" key="1">
    <source>
        <dbReference type="EMBL" id="MBA8910994.1"/>
    </source>
</evidence>
<dbReference type="Proteomes" id="UP000543554">
    <property type="component" value="Unassembled WGS sequence"/>
</dbReference>